<keyword evidence="2" id="KW-1185">Reference proteome</keyword>
<evidence type="ECO:0000313" key="3">
    <source>
        <dbReference type="WBParaSite" id="GPLIN_000615700"/>
    </source>
</evidence>
<dbReference type="AlphaFoldDB" id="A0A183BZW5"/>
<dbReference type="Proteomes" id="UP000050741">
    <property type="component" value="Unassembled WGS sequence"/>
</dbReference>
<accession>A0A183BZW5</accession>
<sequence>MSALLSTQLPSRNVTRLVYHRTPYLMNERIISFRISVSAVYLKNVIPDQLSRPLSPTNATDAAQIVPKLFSDESAPVTQPPSSRHRRNSSGGSARVKFVPVLEVLTEMAAESAA</sequence>
<evidence type="ECO:0000256" key="1">
    <source>
        <dbReference type="SAM" id="MobiDB-lite"/>
    </source>
</evidence>
<protein>
    <submittedName>
        <fullName evidence="3">Uncharacterized protein</fullName>
    </submittedName>
</protein>
<name>A0A183BZW5_GLOPA</name>
<organism evidence="2 3">
    <name type="scientific">Globodera pallida</name>
    <name type="common">Potato cyst nematode worm</name>
    <name type="synonym">Heterodera pallida</name>
    <dbReference type="NCBI Taxonomy" id="36090"/>
    <lineage>
        <taxon>Eukaryota</taxon>
        <taxon>Metazoa</taxon>
        <taxon>Ecdysozoa</taxon>
        <taxon>Nematoda</taxon>
        <taxon>Chromadorea</taxon>
        <taxon>Rhabditida</taxon>
        <taxon>Tylenchina</taxon>
        <taxon>Tylenchomorpha</taxon>
        <taxon>Tylenchoidea</taxon>
        <taxon>Heteroderidae</taxon>
        <taxon>Heteroderinae</taxon>
        <taxon>Globodera</taxon>
    </lineage>
</organism>
<evidence type="ECO:0000313" key="2">
    <source>
        <dbReference type="Proteomes" id="UP000050741"/>
    </source>
</evidence>
<proteinExistence type="predicted"/>
<reference evidence="3" key="2">
    <citation type="submission" date="2016-06" db="UniProtKB">
        <authorList>
            <consortium name="WormBaseParasite"/>
        </authorList>
    </citation>
    <scope>IDENTIFICATION</scope>
</reference>
<feature type="region of interest" description="Disordered" evidence="1">
    <location>
        <begin position="70"/>
        <end position="92"/>
    </location>
</feature>
<dbReference type="WBParaSite" id="GPLIN_000615700">
    <property type="protein sequence ID" value="GPLIN_000615700"/>
    <property type="gene ID" value="GPLIN_000615700"/>
</dbReference>
<reference evidence="2" key="1">
    <citation type="submission" date="2014-05" db="EMBL/GenBank/DDBJ databases">
        <title>The genome and life-stage specific transcriptomes of Globodera pallida elucidate key aspects of plant parasitism by a cyst nematode.</title>
        <authorList>
            <person name="Cotton J.A."/>
            <person name="Lilley C.J."/>
            <person name="Jones L.M."/>
            <person name="Kikuchi T."/>
            <person name="Reid A.J."/>
            <person name="Thorpe P."/>
            <person name="Tsai I.J."/>
            <person name="Beasley H."/>
            <person name="Blok V."/>
            <person name="Cock P.J.A."/>
            <person name="Van den Akker S.E."/>
            <person name="Holroyd N."/>
            <person name="Hunt M."/>
            <person name="Mantelin S."/>
            <person name="Naghra H."/>
            <person name="Pain A."/>
            <person name="Palomares-Rius J.E."/>
            <person name="Zarowiecki M."/>
            <person name="Berriman M."/>
            <person name="Jones J.T."/>
            <person name="Urwin P.E."/>
        </authorList>
    </citation>
    <scope>NUCLEOTIDE SEQUENCE [LARGE SCALE GENOMIC DNA]</scope>
    <source>
        <strain evidence="2">Lindley</strain>
    </source>
</reference>